<name>A0AAD5TX42_9FUNG</name>
<dbReference type="GO" id="GO:0003700">
    <property type="term" value="F:DNA-binding transcription factor activity"/>
    <property type="evidence" value="ECO:0007669"/>
    <property type="project" value="UniProtKB-UniRule"/>
</dbReference>
<comment type="caution">
    <text evidence="4">The sequence shown here is derived from an EMBL/GenBank/DDBJ whole genome shotgun (WGS) entry which is preliminary data.</text>
</comment>
<dbReference type="AlphaFoldDB" id="A0AAD5TX42"/>
<dbReference type="InterPro" id="IPR024061">
    <property type="entry name" value="NDT80_DNA-bd_dom"/>
</dbReference>
<dbReference type="EMBL" id="JADGJW010002134">
    <property type="protein sequence ID" value="KAJ3199339.1"/>
    <property type="molecule type" value="Genomic_DNA"/>
</dbReference>
<dbReference type="Pfam" id="PF05224">
    <property type="entry name" value="NDT80_PhoG"/>
    <property type="match status" value="1"/>
</dbReference>
<dbReference type="GO" id="GO:0003677">
    <property type="term" value="F:DNA binding"/>
    <property type="evidence" value="ECO:0007669"/>
    <property type="project" value="UniProtKB-KW"/>
</dbReference>
<dbReference type="InterPro" id="IPR008967">
    <property type="entry name" value="p53-like_TF_DNA-bd_sf"/>
</dbReference>
<dbReference type="PROSITE" id="PS51517">
    <property type="entry name" value="NDT80"/>
    <property type="match status" value="1"/>
</dbReference>
<gene>
    <name evidence="4" type="ORF">HK099_003211</name>
</gene>
<evidence type="ECO:0000256" key="2">
    <source>
        <dbReference type="PROSITE-ProRule" id="PRU00850"/>
    </source>
</evidence>
<feature type="non-terminal residue" evidence="4">
    <location>
        <position position="283"/>
    </location>
</feature>
<dbReference type="Proteomes" id="UP001211065">
    <property type="component" value="Unassembled WGS sequence"/>
</dbReference>
<keyword evidence="5" id="KW-1185">Reference proteome</keyword>
<protein>
    <recommendedName>
        <fullName evidence="3">NDT80 domain-containing protein</fullName>
    </recommendedName>
</protein>
<evidence type="ECO:0000313" key="5">
    <source>
        <dbReference type="Proteomes" id="UP001211065"/>
    </source>
</evidence>
<dbReference type="GO" id="GO:0000228">
    <property type="term" value="C:nuclear chromosome"/>
    <property type="evidence" value="ECO:0007669"/>
    <property type="project" value="TreeGrafter"/>
</dbReference>
<dbReference type="PANTHER" id="PTHR35144">
    <property type="entry name" value="MEIOSIS-SPECIFIC TRANSCRIPTION FACTOR NDT80"/>
    <property type="match status" value="1"/>
</dbReference>
<evidence type="ECO:0000259" key="3">
    <source>
        <dbReference type="PROSITE" id="PS51517"/>
    </source>
</evidence>
<proteinExistence type="predicted"/>
<evidence type="ECO:0000313" key="4">
    <source>
        <dbReference type="EMBL" id="KAJ3199339.1"/>
    </source>
</evidence>
<dbReference type="SUPFAM" id="SSF49417">
    <property type="entry name" value="p53-like transcription factors"/>
    <property type="match status" value="1"/>
</dbReference>
<organism evidence="4 5">
    <name type="scientific">Clydaea vesicula</name>
    <dbReference type="NCBI Taxonomy" id="447962"/>
    <lineage>
        <taxon>Eukaryota</taxon>
        <taxon>Fungi</taxon>
        <taxon>Fungi incertae sedis</taxon>
        <taxon>Chytridiomycota</taxon>
        <taxon>Chytridiomycota incertae sedis</taxon>
        <taxon>Chytridiomycetes</taxon>
        <taxon>Lobulomycetales</taxon>
        <taxon>Lobulomycetaceae</taxon>
        <taxon>Clydaea</taxon>
    </lineage>
</organism>
<accession>A0AAD5TX42</accession>
<dbReference type="PANTHER" id="PTHR35144:SF2">
    <property type="entry name" value="MEIOSIS-SPECIFIC TRANSCRIPTION FACTOR NDT80"/>
    <property type="match status" value="1"/>
</dbReference>
<reference evidence="4" key="1">
    <citation type="submission" date="2020-05" db="EMBL/GenBank/DDBJ databases">
        <title>Phylogenomic resolution of chytrid fungi.</title>
        <authorList>
            <person name="Stajich J.E."/>
            <person name="Amses K."/>
            <person name="Simmons R."/>
            <person name="Seto K."/>
            <person name="Myers J."/>
            <person name="Bonds A."/>
            <person name="Quandt C.A."/>
            <person name="Barry K."/>
            <person name="Liu P."/>
            <person name="Grigoriev I."/>
            <person name="Longcore J.E."/>
            <person name="James T.Y."/>
        </authorList>
    </citation>
    <scope>NUCLEOTIDE SEQUENCE</scope>
    <source>
        <strain evidence="4">JEL0476</strain>
    </source>
</reference>
<dbReference type="GO" id="GO:0051321">
    <property type="term" value="P:meiotic cell cycle"/>
    <property type="evidence" value="ECO:0007669"/>
    <property type="project" value="TreeGrafter"/>
</dbReference>
<dbReference type="Gene3D" id="2.60.40.1390">
    <property type="entry name" value="NDT80 DNA-binding domain"/>
    <property type="match status" value="1"/>
</dbReference>
<evidence type="ECO:0000256" key="1">
    <source>
        <dbReference type="ARBA" id="ARBA00023125"/>
    </source>
</evidence>
<dbReference type="InterPro" id="IPR037141">
    <property type="entry name" value="NDT80_DNA-bd_dom_sf"/>
</dbReference>
<feature type="DNA-binding region" description="NDT80" evidence="2">
    <location>
        <begin position="131"/>
        <end position="283"/>
    </location>
</feature>
<sequence>MNSFQPRSQNDKIFPNKPTNNLNLTISTSNLKNGHEIENIPFNFLNPEKELNLNSTSSLNSDTNFNLNSGVNLNSNINLSPNNNVNSDSSNSPLAKKITNLQEFSNPNLITNKVASSVSNFTESAALQYSNNPISLSTGTFDINSTIPSNLIYKSNDSESESPNSVNVSPNTSEIPFFKPTKQYLNIFSYDKRKIYTVSLIPKIDRGFFLFDDHWTCYRRNYFQVSAAFRANDAQGNDVKFPALLEFDNKLFTMIGFSINISAKNLLDEKPIGLVQHTPKRDK</sequence>
<keyword evidence="1 2" id="KW-0238">DNA-binding</keyword>
<dbReference type="InterPro" id="IPR052605">
    <property type="entry name" value="Fungal_trans_regulator"/>
</dbReference>
<feature type="domain" description="NDT80" evidence="3">
    <location>
        <begin position="131"/>
        <end position="283"/>
    </location>
</feature>
<dbReference type="GO" id="GO:0045944">
    <property type="term" value="P:positive regulation of transcription by RNA polymerase II"/>
    <property type="evidence" value="ECO:0007669"/>
    <property type="project" value="TreeGrafter"/>
</dbReference>